<dbReference type="Gene3D" id="3.30.160.40">
    <property type="entry name" value="Porphobilinogen deaminase, C-terminal domain"/>
    <property type="match status" value="1"/>
</dbReference>
<feature type="domain" description="Porphobilinogen deaminase N-terminal" evidence="9">
    <location>
        <begin position="3"/>
        <end position="210"/>
    </location>
</feature>
<evidence type="ECO:0000256" key="5">
    <source>
        <dbReference type="ARBA" id="ARBA00022679"/>
    </source>
</evidence>
<evidence type="ECO:0000256" key="8">
    <source>
        <dbReference type="HAMAP-Rule" id="MF_00260"/>
    </source>
</evidence>
<dbReference type="PANTHER" id="PTHR11557">
    <property type="entry name" value="PORPHOBILINOGEN DEAMINASE"/>
    <property type="match status" value="1"/>
</dbReference>
<comment type="function">
    <text evidence="1 8">Tetrapolymerization of the monopyrrole PBG into the hydroxymethylbilane pre-uroporphyrinogen in several discrete steps.</text>
</comment>
<keyword evidence="5 8" id="KW-0808">Transferase</keyword>
<evidence type="ECO:0000256" key="1">
    <source>
        <dbReference type="ARBA" id="ARBA00002869"/>
    </source>
</evidence>
<reference evidence="11 12" key="1">
    <citation type="journal article" date="2011" name="Stand. Genomic Sci.">
        <title>Draft genome sequence of Caminibacter mediatlanticus strain TB-2, an epsilonproteobacterium isolated from a deep-sea hydrothermal vent.</title>
        <authorList>
            <person name="Giovannelli D."/>
            <person name="Ferriera S."/>
            <person name="Johnson J."/>
            <person name="Kravitz S."/>
            <person name="Perez-Rodriguez I."/>
            <person name="Ricci J."/>
            <person name="O'Brien C."/>
            <person name="Voordeckers J.W."/>
            <person name="Bini E."/>
            <person name="Vetriani C."/>
        </authorList>
    </citation>
    <scope>NUCLEOTIDE SEQUENCE [LARGE SCALE GENOMIC DNA]</scope>
    <source>
        <strain evidence="11 12">TB-2</strain>
    </source>
</reference>
<feature type="modified residue" description="S-(dipyrrolylmethanemethyl)cysteine" evidence="8">
    <location>
        <position position="239"/>
    </location>
</feature>
<dbReference type="PROSITE" id="PS00533">
    <property type="entry name" value="PORPHOBILINOGEN_DEAM"/>
    <property type="match status" value="1"/>
</dbReference>
<dbReference type="Proteomes" id="UP000003288">
    <property type="component" value="Unassembled WGS sequence"/>
</dbReference>
<protein>
    <recommendedName>
        <fullName evidence="8">Porphobilinogen deaminase</fullName>
        <shortName evidence="8">PBG</shortName>
        <ecNumber evidence="8">2.5.1.61</ecNumber>
    </recommendedName>
    <alternativeName>
        <fullName evidence="8">Hydroxymethylbilane synthase</fullName>
        <shortName evidence="8">HMBS</shortName>
    </alternativeName>
    <alternativeName>
        <fullName evidence="8">Pre-uroporphyrinogen synthase</fullName>
    </alternativeName>
</protein>
<dbReference type="PRINTS" id="PR00151">
    <property type="entry name" value="PORPHBDMNASE"/>
</dbReference>
<dbReference type="SUPFAM" id="SSF53850">
    <property type="entry name" value="Periplasmic binding protein-like II"/>
    <property type="match status" value="1"/>
</dbReference>
<dbReference type="RefSeq" id="WP_007473976.1">
    <property type="nucleotide sequence ID" value="NZ_ABCJ01000002.1"/>
</dbReference>
<dbReference type="Pfam" id="PF03900">
    <property type="entry name" value="Porphobil_deamC"/>
    <property type="match status" value="1"/>
</dbReference>
<evidence type="ECO:0000256" key="2">
    <source>
        <dbReference type="ARBA" id="ARBA00004735"/>
    </source>
</evidence>
<comment type="caution">
    <text evidence="11">The sequence shown here is derived from an EMBL/GenBank/DDBJ whole genome shotgun (WGS) entry which is preliminary data.</text>
</comment>
<dbReference type="InterPro" id="IPR022417">
    <property type="entry name" value="Porphobilin_deaminase_N"/>
</dbReference>
<dbReference type="HAMAP" id="MF_00260">
    <property type="entry name" value="Porphobil_deam"/>
    <property type="match status" value="1"/>
</dbReference>
<evidence type="ECO:0000313" key="12">
    <source>
        <dbReference type="Proteomes" id="UP000003288"/>
    </source>
</evidence>
<sequence>MKLTIATRGSKLALWQAEWVKKRLENLGHEVDLKIVTTTGDKILDKPLASIGGKGLFIKEVEEALLRGEAQIAVHSLKDFPTEYNKEHFTLAAVPKREAVEDVFLSETFETLAELPHNAVVGTSSIRRAMQLKAFREDLVISDLRGNVDTRINKLKKGEYDAIILAYAGVKRLNLIKEVKYFEILDTDIMIPAMGQGALGIETIKDEKVIEAVKPLNDLWTKIEVTIERDFIDELNLGCHAPVGVNAKIMVDDSIKIKAAILDKNNKVIKKEMVVPFDEWENAGREFAEEFKEYL</sequence>
<dbReference type="Gene3D" id="3.40.190.10">
    <property type="entry name" value="Periplasmic binding protein-like II"/>
    <property type="match status" value="2"/>
</dbReference>
<dbReference type="InterPro" id="IPR022419">
    <property type="entry name" value="Porphobilin_deaminase_cofac_BS"/>
</dbReference>
<dbReference type="InterPro" id="IPR000860">
    <property type="entry name" value="HemC"/>
</dbReference>
<gene>
    <name evidence="8" type="primary">hemC</name>
    <name evidence="11" type="ORF">CMTB2_07196</name>
</gene>
<comment type="subunit">
    <text evidence="4 8">Monomer.</text>
</comment>
<dbReference type="InterPro" id="IPR022418">
    <property type="entry name" value="Porphobilinogen_deaminase_C"/>
</dbReference>
<comment type="cofactor">
    <cofactor evidence="8">
        <name>dipyrromethane</name>
        <dbReference type="ChEBI" id="CHEBI:60342"/>
    </cofactor>
    <text evidence="8">Binds 1 dipyrromethane group covalently.</text>
</comment>
<dbReference type="InterPro" id="IPR036803">
    <property type="entry name" value="Porphobilinogen_deaminase_C_sf"/>
</dbReference>
<dbReference type="NCBIfam" id="TIGR00212">
    <property type="entry name" value="hemC"/>
    <property type="match status" value="1"/>
</dbReference>
<dbReference type="GO" id="GO:0004418">
    <property type="term" value="F:hydroxymethylbilane synthase activity"/>
    <property type="evidence" value="ECO:0007669"/>
    <property type="project" value="UniProtKB-UniRule"/>
</dbReference>
<dbReference type="EC" id="2.5.1.61" evidence="8"/>
<dbReference type="PIRSF" id="PIRSF001438">
    <property type="entry name" value="4pyrrol_synth_OHMeBilane_synth"/>
    <property type="match status" value="1"/>
</dbReference>
<dbReference type="GO" id="GO:0005737">
    <property type="term" value="C:cytoplasm"/>
    <property type="evidence" value="ECO:0007669"/>
    <property type="project" value="UniProtKB-UniRule"/>
</dbReference>
<evidence type="ECO:0000259" key="9">
    <source>
        <dbReference type="Pfam" id="PF01379"/>
    </source>
</evidence>
<dbReference type="PANTHER" id="PTHR11557:SF0">
    <property type="entry name" value="PORPHOBILINOGEN DEAMINASE"/>
    <property type="match status" value="1"/>
</dbReference>
<evidence type="ECO:0000313" key="11">
    <source>
        <dbReference type="EMBL" id="EDM24021.1"/>
    </source>
</evidence>
<name>A0AAI9F2W6_9BACT</name>
<comment type="similarity">
    <text evidence="3 8">Belongs to the HMBS family.</text>
</comment>
<evidence type="ECO:0000259" key="10">
    <source>
        <dbReference type="Pfam" id="PF03900"/>
    </source>
</evidence>
<evidence type="ECO:0000256" key="6">
    <source>
        <dbReference type="ARBA" id="ARBA00023244"/>
    </source>
</evidence>
<comment type="miscellaneous">
    <text evidence="8">The porphobilinogen subunits are added to the dipyrromethane group.</text>
</comment>
<dbReference type="Pfam" id="PF01379">
    <property type="entry name" value="Porphobil_deam"/>
    <property type="match status" value="1"/>
</dbReference>
<comment type="catalytic activity">
    <reaction evidence="7 8">
        <text>4 porphobilinogen + H2O = hydroxymethylbilane + 4 NH4(+)</text>
        <dbReference type="Rhea" id="RHEA:13185"/>
        <dbReference type="ChEBI" id="CHEBI:15377"/>
        <dbReference type="ChEBI" id="CHEBI:28938"/>
        <dbReference type="ChEBI" id="CHEBI:57845"/>
        <dbReference type="ChEBI" id="CHEBI:58126"/>
        <dbReference type="EC" id="2.5.1.61"/>
    </reaction>
</comment>
<evidence type="ECO:0000256" key="3">
    <source>
        <dbReference type="ARBA" id="ARBA00005638"/>
    </source>
</evidence>
<dbReference type="EMBL" id="ABCJ01000002">
    <property type="protein sequence ID" value="EDM24021.1"/>
    <property type="molecule type" value="Genomic_DNA"/>
</dbReference>
<keyword evidence="6 8" id="KW-0627">Porphyrin biosynthesis</keyword>
<evidence type="ECO:0000256" key="4">
    <source>
        <dbReference type="ARBA" id="ARBA00011245"/>
    </source>
</evidence>
<dbReference type="FunFam" id="3.40.190.10:FF:000005">
    <property type="entry name" value="Porphobilinogen deaminase"/>
    <property type="match status" value="1"/>
</dbReference>
<evidence type="ECO:0000256" key="7">
    <source>
        <dbReference type="ARBA" id="ARBA00048169"/>
    </source>
</evidence>
<dbReference type="GO" id="GO:0006782">
    <property type="term" value="P:protoporphyrinogen IX biosynthetic process"/>
    <property type="evidence" value="ECO:0007669"/>
    <property type="project" value="UniProtKB-UniRule"/>
</dbReference>
<accession>A0AAI9F2W6</accession>
<comment type="pathway">
    <text evidence="2">Porphyrin-containing compound metabolism; protoporphyrin-IX biosynthesis; coproporphyrinogen-III from 5-aminolevulinate: step 2/4.</text>
</comment>
<dbReference type="SUPFAM" id="SSF54782">
    <property type="entry name" value="Porphobilinogen deaminase (hydroxymethylbilane synthase), C-terminal domain"/>
    <property type="match status" value="1"/>
</dbReference>
<dbReference type="AlphaFoldDB" id="A0AAI9F2W6"/>
<feature type="domain" description="Porphobilinogen deaminase C-terminal" evidence="10">
    <location>
        <begin position="223"/>
        <end position="292"/>
    </location>
</feature>
<proteinExistence type="inferred from homology"/>
<organism evidence="11 12">
    <name type="scientific">Caminibacter mediatlanticus TB-2</name>
    <dbReference type="NCBI Taxonomy" id="391592"/>
    <lineage>
        <taxon>Bacteria</taxon>
        <taxon>Pseudomonadati</taxon>
        <taxon>Campylobacterota</taxon>
        <taxon>Epsilonproteobacteria</taxon>
        <taxon>Nautiliales</taxon>
        <taxon>Nautiliaceae</taxon>
        <taxon>Caminibacter</taxon>
    </lineage>
</organism>